<keyword evidence="6" id="KW-0813">Transport</keyword>
<dbReference type="STRING" id="1286528.NHE_0305"/>
<evidence type="ECO:0000256" key="4">
    <source>
        <dbReference type="ARBA" id="ARBA00011718"/>
    </source>
</evidence>
<keyword evidence="8 13" id="KW-0812">Transmembrane</keyword>
<reference evidence="14 15" key="1">
    <citation type="submission" date="2014-03" db="EMBL/GenBank/DDBJ databases">
        <title>Sequencing and Comparison of Genomes and Transcriptome Profiles of Human Ehrlichiosis Agents.</title>
        <authorList>
            <person name="Lin M."/>
            <person name="Daugherty S.C."/>
            <person name="Nagaraj S."/>
            <person name="Cheng Z."/>
            <person name="Xiong Q."/>
            <person name="Lin F.-Y."/>
            <person name="Sengamalay N."/>
            <person name="Ott S."/>
            <person name="Godinez A."/>
            <person name="Tallon L.J."/>
            <person name="Sadzewicz L."/>
            <person name="Fraser C.M."/>
            <person name="Dunning Hotopp J.C."/>
            <person name="Rikihisa Y."/>
        </authorList>
    </citation>
    <scope>NUCLEOTIDE SEQUENCE [LARGE SCALE GENOMIC DNA]</scope>
    <source>
        <strain evidence="14 15">Oregon</strain>
    </source>
</reference>
<dbReference type="HOGENOM" id="CLU_116157_5_2_5"/>
<evidence type="ECO:0000256" key="13">
    <source>
        <dbReference type="SAM" id="Phobius"/>
    </source>
</evidence>
<dbReference type="GO" id="GO:0015031">
    <property type="term" value="P:protein transport"/>
    <property type="evidence" value="ECO:0007669"/>
    <property type="project" value="UniProtKB-KW"/>
</dbReference>
<dbReference type="PANTHER" id="PTHR33909">
    <property type="entry name" value="SEC TRANSLOCON ACCESSORY COMPLEX SUBUNIT YAJC"/>
    <property type="match status" value="1"/>
</dbReference>
<evidence type="ECO:0000256" key="5">
    <source>
        <dbReference type="ARBA" id="ARBA00014962"/>
    </source>
</evidence>
<sequence>MSLVPLGIVFLVFYIFVIRPQSKKVKEHQAMLDALKIGDSIVTSGGISGVITKIDEKNNMIHLQIADAVVVKILKSFVLEKK</sequence>
<dbReference type="KEGG" id="nhm:NHE_0305"/>
<evidence type="ECO:0000256" key="9">
    <source>
        <dbReference type="ARBA" id="ARBA00022927"/>
    </source>
</evidence>
<evidence type="ECO:0000256" key="1">
    <source>
        <dbReference type="ARBA" id="ARBA00002061"/>
    </source>
</evidence>
<dbReference type="EMBL" id="CP007481">
    <property type="protein sequence ID" value="AHX11264.1"/>
    <property type="molecule type" value="Genomic_DNA"/>
</dbReference>
<keyword evidence="12 13" id="KW-0472">Membrane</keyword>
<evidence type="ECO:0000256" key="12">
    <source>
        <dbReference type="ARBA" id="ARBA00023136"/>
    </source>
</evidence>
<gene>
    <name evidence="14" type="primary">yajC</name>
    <name evidence="14" type="ORF">NHE_0305</name>
</gene>
<comment type="subunit">
    <text evidence="4">Part of the SecDF-YidC-YajC translocase complex. The SecDF-YidC-YajC translocase forms a supercomplex with SecYEG, called the holo-translocon (HTL).</text>
</comment>
<name>X5HJJ7_9RICK</name>
<evidence type="ECO:0000256" key="11">
    <source>
        <dbReference type="ARBA" id="ARBA00023010"/>
    </source>
</evidence>
<feature type="transmembrane region" description="Helical" evidence="13">
    <location>
        <begin position="6"/>
        <end position="22"/>
    </location>
</feature>
<protein>
    <recommendedName>
        <fullName evidence="5">Sec translocon accessory complex subunit YajC</fullName>
    </recommendedName>
</protein>
<dbReference type="SMART" id="SM01323">
    <property type="entry name" value="YajC"/>
    <property type="match status" value="1"/>
</dbReference>
<proteinExistence type="inferred from homology"/>
<organism evidence="14 15">
    <name type="scientific">Neorickettsia helminthoeca str. Oregon</name>
    <dbReference type="NCBI Taxonomy" id="1286528"/>
    <lineage>
        <taxon>Bacteria</taxon>
        <taxon>Pseudomonadati</taxon>
        <taxon>Pseudomonadota</taxon>
        <taxon>Alphaproteobacteria</taxon>
        <taxon>Rickettsiales</taxon>
        <taxon>Anaplasmataceae</taxon>
        <taxon>Neorickettsia</taxon>
    </lineage>
</organism>
<dbReference type="Proteomes" id="UP000023755">
    <property type="component" value="Chromosome"/>
</dbReference>
<keyword evidence="10 13" id="KW-1133">Transmembrane helix</keyword>
<accession>X5HJJ7</accession>
<keyword evidence="11" id="KW-0811">Translocation</keyword>
<evidence type="ECO:0000256" key="7">
    <source>
        <dbReference type="ARBA" id="ARBA00022475"/>
    </source>
</evidence>
<keyword evidence="15" id="KW-1185">Reference proteome</keyword>
<evidence type="ECO:0000256" key="3">
    <source>
        <dbReference type="ARBA" id="ARBA00006742"/>
    </source>
</evidence>
<evidence type="ECO:0000256" key="2">
    <source>
        <dbReference type="ARBA" id="ARBA00004377"/>
    </source>
</evidence>
<dbReference type="NCBIfam" id="TIGR00739">
    <property type="entry name" value="yajC"/>
    <property type="match status" value="1"/>
</dbReference>
<dbReference type="AlphaFoldDB" id="X5HJJ7"/>
<comment type="similarity">
    <text evidence="3">Belongs to the YajC family.</text>
</comment>
<keyword evidence="7" id="KW-1003">Cell membrane</keyword>
<comment type="subcellular location">
    <subcellularLocation>
        <location evidence="2">Cell inner membrane</location>
        <topology evidence="2">Single-pass membrane protein</topology>
    </subcellularLocation>
</comment>
<evidence type="ECO:0000313" key="15">
    <source>
        <dbReference type="Proteomes" id="UP000023755"/>
    </source>
</evidence>
<keyword evidence="9" id="KW-0653">Protein transport</keyword>
<dbReference type="Pfam" id="PF02699">
    <property type="entry name" value="YajC"/>
    <property type="match status" value="1"/>
</dbReference>
<comment type="function">
    <text evidence="1">The SecYEG-SecDF-YajC-YidC holo-translocon (HTL) protein secretase/insertase is a supercomplex required for protein secretion, insertion of proteins into membranes, and assembly of membrane protein complexes. While the SecYEG complex is essential for assembly of a number of proteins and complexes, the SecDF-YajC-YidC subcomplex facilitates these functions.</text>
</comment>
<evidence type="ECO:0000256" key="8">
    <source>
        <dbReference type="ARBA" id="ARBA00022692"/>
    </source>
</evidence>
<evidence type="ECO:0000256" key="10">
    <source>
        <dbReference type="ARBA" id="ARBA00022989"/>
    </source>
</evidence>
<dbReference type="PRINTS" id="PR01853">
    <property type="entry name" value="YAJCTRNLCASE"/>
</dbReference>
<dbReference type="PANTHER" id="PTHR33909:SF1">
    <property type="entry name" value="SEC TRANSLOCON ACCESSORY COMPLEX SUBUNIT YAJC"/>
    <property type="match status" value="1"/>
</dbReference>
<evidence type="ECO:0000313" key="14">
    <source>
        <dbReference type="EMBL" id="AHX11264.1"/>
    </source>
</evidence>
<dbReference type="InterPro" id="IPR003849">
    <property type="entry name" value="Preprotein_translocase_YajC"/>
</dbReference>
<evidence type="ECO:0000256" key="6">
    <source>
        <dbReference type="ARBA" id="ARBA00022448"/>
    </source>
</evidence>
<dbReference type="GO" id="GO:0005886">
    <property type="term" value="C:plasma membrane"/>
    <property type="evidence" value="ECO:0007669"/>
    <property type="project" value="UniProtKB-SubCell"/>
</dbReference>